<keyword evidence="2" id="KW-1185">Reference proteome</keyword>
<sequence>MVSWQNISSDKEATPGSIKIVTIHGTFPVAFKNGQQLLSLPQPIPTTYAKIIVTNHGIVSHLPPSASSSFTDRRSLIRHGAVLRHSVVIDLSKSEEGIIHGGNILSKQNLRSERRLMNYW</sequence>
<gene>
    <name evidence="1" type="ORF">U0035_21905</name>
</gene>
<accession>A0ABZ0W567</accession>
<evidence type="ECO:0000313" key="2">
    <source>
        <dbReference type="Proteomes" id="UP001325680"/>
    </source>
</evidence>
<dbReference type="EMBL" id="CP139960">
    <property type="protein sequence ID" value="WQD38331.1"/>
    <property type="molecule type" value="Genomic_DNA"/>
</dbReference>
<protein>
    <submittedName>
        <fullName evidence="1">Uncharacterized protein</fullName>
    </submittedName>
</protein>
<evidence type="ECO:0000313" key="1">
    <source>
        <dbReference type="EMBL" id="WQD38331.1"/>
    </source>
</evidence>
<organism evidence="1 2">
    <name type="scientific">Niabella yanshanensis</name>
    <dbReference type="NCBI Taxonomy" id="577386"/>
    <lineage>
        <taxon>Bacteria</taxon>
        <taxon>Pseudomonadati</taxon>
        <taxon>Bacteroidota</taxon>
        <taxon>Chitinophagia</taxon>
        <taxon>Chitinophagales</taxon>
        <taxon>Chitinophagaceae</taxon>
        <taxon>Niabella</taxon>
    </lineage>
</organism>
<dbReference type="Proteomes" id="UP001325680">
    <property type="component" value="Chromosome"/>
</dbReference>
<name>A0ABZ0W567_9BACT</name>
<reference evidence="1 2" key="1">
    <citation type="submission" date="2023-12" db="EMBL/GenBank/DDBJ databases">
        <title>Genome sequencing and assembly of bacterial species from a model synthetic community.</title>
        <authorList>
            <person name="Hogle S.L."/>
        </authorList>
    </citation>
    <scope>NUCLEOTIDE SEQUENCE [LARGE SCALE GENOMIC DNA]</scope>
    <source>
        <strain evidence="1 2">HAMBI_3031</strain>
    </source>
</reference>
<dbReference type="RefSeq" id="WP_114791096.1">
    <property type="nucleotide sequence ID" value="NZ_CP139960.1"/>
</dbReference>
<proteinExistence type="predicted"/>